<dbReference type="SMART" id="SM00471">
    <property type="entry name" value="HDc"/>
    <property type="match status" value="1"/>
</dbReference>
<evidence type="ECO:0000313" key="2">
    <source>
        <dbReference type="EMBL" id="UZF89169.1"/>
    </source>
</evidence>
<organism evidence="2">
    <name type="scientific">Bosea sp. NBC_00436</name>
    <dbReference type="NCBI Taxonomy" id="2969620"/>
    <lineage>
        <taxon>Bacteria</taxon>
        <taxon>Pseudomonadati</taxon>
        <taxon>Pseudomonadota</taxon>
        <taxon>Alphaproteobacteria</taxon>
        <taxon>Hyphomicrobiales</taxon>
        <taxon>Boseaceae</taxon>
        <taxon>Bosea</taxon>
    </lineage>
</organism>
<dbReference type="InterPro" id="IPR006675">
    <property type="entry name" value="HDIG_dom"/>
</dbReference>
<dbReference type="PROSITE" id="PS51832">
    <property type="entry name" value="HD_GYP"/>
    <property type="match status" value="1"/>
</dbReference>
<dbReference type="SUPFAM" id="SSF109604">
    <property type="entry name" value="HD-domain/PDEase-like"/>
    <property type="match status" value="1"/>
</dbReference>
<dbReference type="NCBIfam" id="TIGR00277">
    <property type="entry name" value="HDIG"/>
    <property type="match status" value="1"/>
</dbReference>
<accession>A0A9E8A291</accession>
<dbReference type="Gene3D" id="1.10.3210.10">
    <property type="entry name" value="Hypothetical protein af1432"/>
    <property type="match status" value="1"/>
</dbReference>
<name>A0A9E8A291_9HYPH</name>
<dbReference type="Pfam" id="PF13487">
    <property type="entry name" value="HD_5"/>
    <property type="match status" value="1"/>
</dbReference>
<gene>
    <name evidence="2" type="ORF">NWE54_10455</name>
</gene>
<dbReference type="EMBL" id="CP102774">
    <property type="protein sequence ID" value="UZF89169.1"/>
    <property type="molecule type" value="Genomic_DNA"/>
</dbReference>
<dbReference type="PANTHER" id="PTHR43155:SF2">
    <property type="entry name" value="CYCLIC DI-GMP PHOSPHODIESTERASE PA4108"/>
    <property type="match status" value="1"/>
</dbReference>
<evidence type="ECO:0000259" key="1">
    <source>
        <dbReference type="PROSITE" id="PS51832"/>
    </source>
</evidence>
<protein>
    <submittedName>
        <fullName evidence="2">HD domain-containing protein</fullName>
    </submittedName>
</protein>
<dbReference type="InterPro" id="IPR003607">
    <property type="entry name" value="HD/PDEase_dom"/>
</dbReference>
<dbReference type="AlphaFoldDB" id="A0A9E8A291"/>
<reference evidence="2" key="1">
    <citation type="submission" date="2022-08" db="EMBL/GenBank/DDBJ databases">
        <title>Complete Genome Sequences of 2 Bosea sp. soil isolates.</title>
        <authorList>
            <person name="Alvarez Arevalo M."/>
            <person name="Sterndorff E.B."/>
            <person name="Faurdal D."/>
            <person name="Joergensen T.S."/>
            <person name="Weber T."/>
        </authorList>
    </citation>
    <scope>NUCLEOTIDE SEQUENCE</scope>
    <source>
        <strain evidence="2">NBC_00436</strain>
    </source>
</reference>
<dbReference type="PANTHER" id="PTHR43155">
    <property type="entry name" value="CYCLIC DI-GMP PHOSPHODIESTERASE PA4108-RELATED"/>
    <property type="match status" value="1"/>
</dbReference>
<sequence length="345" mass="37099">MAPDPWDSGYPAREADQLLVADLDLSERMMIDAARAVLAPHRQAGATCLFLLRDMSSRCQVQANALGATEILPADASAAELLDKVGAMLAPSAQPADPAELRHRFVAASAALSDLISAAETGTRLPQKALDDSIEALNRAADGGDLNAWLDMVWRHDDATYQHCLLVSGLAAAFAQRLGFREADRRLIAEAAVLHDIGKAQIPLEILRKTESLSPAEQEVMRRHPGIGHDMLVAQGGFAPIVLTAVLSHHEYLDGSGYPHGLSGNGIPDVVRIITICDVYAALIERRSYKPPMPPGEAYATLAAMDGKLDRDLVRVFGEIVLDSEIMRLGQYGRPILKRAAGHAA</sequence>
<dbReference type="CDD" id="cd00077">
    <property type="entry name" value="HDc"/>
    <property type="match status" value="1"/>
</dbReference>
<dbReference type="GO" id="GO:0008081">
    <property type="term" value="F:phosphoric diester hydrolase activity"/>
    <property type="evidence" value="ECO:0007669"/>
    <property type="project" value="UniProtKB-ARBA"/>
</dbReference>
<feature type="domain" description="HD-GYP" evidence="1">
    <location>
        <begin position="138"/>
        <end position="334"/>
    </location>
</feature>
<dbReference type="InterPro" id="IPR037522">
    <property type="entry name" value="HD_GYP_dom"/>
</dbReference>
<proteinExistence type="predicted"/>